<feature type="domain" description="B30.2/SPRY" evidence="1">
    <location>
        <begin position="10"/>
        <end position="212"/>
    </location>
</feature>
<evidence type="ECO:0000259" key="1">
    <source>
        <dbReference type="PROSITE" id="PS50188"/>
    </source>
</evidence>
<dbReference type="InterPro" id="IPR013320">
    <property type="entry name" value="ConA-like_dom_sf"/>
</dbReference>
<dbReference type="PROSITE" id="PS50188">
    <property type="entry name" value="B302_SPRY"/>
    <property type="match status" value="1"/>
</dbReference>
<dbReference type="PANTHER" id="PTHR12864">
    <property type="entry name" value="RAN BINDING PROTEIN 9-RELATED"/>
    <property type="match status" value="1"/>
</dbReference>
<organism evidence="2 3">
    <name type="scientific">Linderina pennispora</name>
    <dbReference type="NCBI Taxonomy" id="61395"/>
    <lineage>
        <taxon>Eukaryota</taxon>
        <taxon>Fungi</taxon>
        <taxon>Fungi incertae sedis</taxon>
        <taxon>Zoopagomycota</taxon>
        <taxon>Kickxellomycotina</taxon>
        <taxon>Kickxellomycetes</taxon>
        <taxon>Kickxellales</taxon>
        <taxon>Kickxellaceae</taxon>
        <taxon>Linderina</taxon>
    </lineage>
</organism>
<feature type="non-terminal residue" evidence="2">
    <location>
        <position position="246"/>
    </location>
</feature>
<dbReference type="SUPFAM" id="SSF49899">
    <property type="entry name" value="Concanavalin A-like lectins/glucanases"/>
    <property type="match status" value="1"/>
</dbReference>
<dbReference type="InterPro" id="IPR001870">
    <property type="entry name" value="B30.2/SPRY"/>
</dbReference>
<name>A0A1Y1WFP5_9FUNG</name>
<proteinExistence type="predicted"/>
<dbReference type="Proteomes" id="UP000193922">
    <property type="component" value="Unassembled WGS sequence"/>
</dbReference>
<comment type="caution">
    <text evidence="2">The sequence shown here is derived from an EMBL/GenBank/DDBJ whole genome shotgun (WGS) entry which is preliminary data.</text>
</comment>
<dbReference type="SMART" id="SM00449">
    <property type="entry name" value="SPRY"/>
    <property type="match status" value="1"/>
</dbReference>
<dbReference type="EMBL" id="MCFD01000003">
    <property type="protein sequence ID" value="ORX72225.1"/>
    <property type="molecule type" value="Genomic_DNA"/>
</dbReference>
<gene>
    <name evidence="2" type="ORF">DL89DRAFT_207409</name>
</gene>
<dbReference type="InterPro" id="IPR050618">
    <property type="entry name" value="Ubq-SigPath_Reg"/>
</dbReference>
<dbReference type="InterPro" id="IPR043136">
    <property type="entry name" value="B30.2/SPRY_sf"/>
</dbReference>
<dbReference type="AlphaFoldDB" id="A0A1Y1WFP5"/>
<protein>
    <submittedName>
        <fullName evidence="2">SPRY-domain-containing protein</fullName>
    </submittedName>
</protein>
<dbReference type="Gene3D" id="2.60.120.920">
    <property type="match status" value="1"/>
</dbReference>
<dbReference type="STRING" id="61395.A0A1Y1WFP5"/>
<keyword evidence="3" id="KW-1185">Reference proteome</keyword>
<dbReference type="InterPro" id="IPR003877">
    <property type="entry name" value="SPRY_dom"/>
</dbReference>
<dbReference type="GeneID" id="63800763"/>
<feature type="non-terminal residue" evidence="2">
    <location>
        <position position="1"/>
    </location>
</feature>
<evidence type="ECO:0000313" key="3">
    <source>
        <dbReference type="Proteomes" id="UP000193922"/>
    </source>
</evidence>
<accession>A0A1Y1WFP5</accession>
<dbReference type="OrthoDB" id="258495at2759"/>
<sequence>SDRQREQLLPDEDSRQSYELGRAFERQYPYGSVDTQLTTEQETQIREKGVDAWEFVVGLDVNAMLQTKTDVLLMGGENCVQTNLPIPKTNSVYYFEVKIVEKPADVNMWIGLATKPYPAWRMTGWNKYSVGYSVNNGNLHQNSPFKGQHIGEQLYVGDILGVGYQPRSGIVWFTRNGRRYKAIASGMLYDVFPTISADGPCSFSANIGQRGYVFIEANVKRWGFAPIEGVVQPPPVYGANQNTILL</sequence>
<dbReference type="Pfam" id="PF00622">
    <property type="entry name" value="SPRY"/>
    <property type="match status" value="1"/>
</dbReference>
<reference evidence="2 3" key="1">
    <citation type="submission" date="2016-07" db="EMBL/GenBank/DDBJ databases">
        <title>Pervasive Adenine N6-methylation of Active Genes in Fungi.</title>
        <authorList>
            <consortium name="DOE Joint Genome Institute"/>
            <person name="Mondo S.J."/>
            <person name="Dannebaum R.O."/>
            <person name="Kuo R.C."/>
            <person name="Labutti K."/>
            <person name="Haridas S."/>
            <person name="Kuo A."/>
            <person name="Salamov A."/>
            <person name="Ahrendt S.R."/>
            <person name="Lipzen A."/>
            <person name="Sullivan W."/>
            <person name="Andreopoulos W.B."/>
            <person name="Clum A."/>
            <person name="Lindquist E."/>
            <person name="Daum C."/>
            <person name="Ramamoorthy G.K."/>
            <person name="Gryganskyi A."/>
            <person name="Culley D."/>
            <person name="Magnuson J.K."/>
            <person name="James T.Y."/>
            <person name="O'Malley M.A."/>
            <person name="Stajich J.E."/>
            <person name="Spatafora J.W."/>
            <person name="Visel A."/>
            <person name="Grigoriev I.V."/>
        </authorList>
    </citation>
    <scope>NUCLEOTIDE SEQUENCE [LARGE SCALE GENOMIC DNA]</scope>
    <source>
        <strain evidence="2 3">ATCC 12442</strain>
    </source>
</reference>
<dbReference type="RefSeq" id="XP_040745649.1">
    <property type="nucleotide sequence ID" value="XM_040884115.1"/>
</dbReference>
<evidence type="ECO:0000313" key="2">
    <source>
        <dbReference type="EMBL" id="ORX72225.1"/>
    </source>
</evidence>